<name>A0A0M8ZQH9_9HYME</name>
<sequence length="347" mass="39664">MSLDDTIPSRNRVQTTWQKMEDAEKLDVQNFSDPKRRGDRMAGQEVGECEKGFTVNNMIWEIGIRQKGELLDDRKQFKDRHRKESRVVIKLNVVEKKITQVGYSNNELLFGHLDLGYNEIDLNQTSDVTVKKDGQNPGKRLYISDKMLTILLSSDGSISQASSKLHELLLAPTCMYNSTTSFKGLLTQTVRVLSETENSQHLGRVTSFASLGTGHPLDNYGDIRGEGSFPATREQYNLESLKFLKSSNKINNQQLIILPSRYQNKASRNMYVGNRMKAEDGRVSMQRQMGTLDLNYRREKSQRLTVHKDDKFRDDTKIIPRTYSSNCQALDVLLICSGNLFPELFSY</sequence>
<dbReference type="EMBL" id="KQ436039">
    <property type="protein sequence ID" value="KOX67499.1"/>
    <property type="molecule type" value="Genomic_DNA"/>
</dbReference>
<accession>A0A0M8ZQH9</accession>
<dbReference type="AlphaFoldDB" id="A0A0M8ZQH9"/>
<evidence type="ECO:0000313" key="1">
    <source>
        <dbReference type="EMBL" id="KOX67499.1"/>
    </source>
</evidence>
<gene>
    <name evidence="1" type="ORF">WN51_08927</name>
</gene>
<keyword evidence="2" id="KW-1185">Reference proteome</keyword>
<reference evidence="1 2" key="1">
    <citation type="submission" date="2015-07" db="EMBL/GenBank/DDBJ databases">
        <title>The genome of Melipona quadrifasciata.</title>
        <authorList>
            <person name="Pan H."/>
            <person name="Kapheim K."/>
        </authorList>
    </citation>
    <scope>NUCLEOTIDE SEQUENCE [LARGE SCALE GENOMIC DNA]</scope>
    <source>
        <strain evidence="1">0111107301</strain>
        <tissue evidence="1">Whole body</tissue>
    </source>
</reference>
<organism evidence="1 2">
    <name type="scientific">Melipona quadrifasciata</name>
    <dbReference type="NCBI Taxonomy" id="166423"/>
    <lineage>
        <taxon>Eukaryota</taxon>
        <taxon>Metazoa</taxon>
        <taxon>Ecdysozoa</taxon>
        <taxon>Arthropoda</taxon>
        <taxon>Hexapoda</taxon>
        <taxon>Insecta</taxon>
        <taxon>Pterygota</taxon>
        <taxon>Neoptera</taxon>
        <taxon>Endopterygota</taxon>
        <taxon>Hymenoptera</taxon>
        <taxon>Apocrita</taxon>
        <taxon>Aculeata</taxon>
        <taxon>Apoidea</taxon>
        <taxon>Anthophila</taxon>
        <taxon>Apidae</taxon>
        <taxon>Melipona</taxon>
    </lineage>
</organism>
<protein>
    <submittedName>
        <fullName evidence="1">Uncharacterized protein</fullName>
    </submittedName>
</protein>
<proteinExistence type="predicted"/>
<dbReference type="Proteomes" id="UP000053105">
    <property type="component" value="Unassembled WGS sequence"/>
</dbReference>
<evidence type="ECO:0000313" key="2">
    <source>
        <dbReference type="Proteomes" id="UP000053105"/>
    </source>
</evidence>